<keyword evidence="5" id="KW-0406">Ion transport</keyword>
<dbReference type="InterPro" id="IPR014710">
    <property type="entry name" value="RmlC-like_jellyroll"/>
</dbReference>
<feature type="transmembrane region" description="Helical" evidence="9">
    <location>
        <begin position="313"/>
        <end position="337"/>
    </location>
</feature>
<dbReference type="InParanoid" id="A0A024FVJ1"/>
<evidence type="ECO:0000256" key="6">
    <source>
        <dbReference type="ARBA" id="ARBA00023136"/>
    </source>
</evidence>
<dbReference type="PANTHER" id="PTHR47823:SF9">
    <property type="entry name" value="CHROMOSOME UNDETERMINED SCAFFOLD_10, WHOLE GENOME SHOTGUN SEQUENCE"/>
    <property type="match status" value="1"/>
</dbReference>
<dbReference type="Pfam" id="PF00520">
    <property type="entry name" value="Ion_trans"/>
    <property type="match status" value="2"/>
</dbReference>
<keyword evidence="12" id="KW-1185">Reference proteome</keyword>
<dbReference type="PROSITE" id="PS50042">
    <property type="entry name" value="CNMP_BINDING_3"/>
    <property type="match status" value="1"/>
</dbReference>
<organism evidence="11 12">
    <name type="scientific">Albugo candida</name>
    <dbReference type="NCBI Taxonomy" id="65357"/>
    <lineage>
        <taxon>Eukaryota</taxon>
        <taxon>Sar</taxon>
        <taxon>Stramenopiles</taxon>
        <taxon>Oomycota</taxon>
        <taxon>Peronosporomycetes</taxon>
        <taxon>Albuginales</taxon>
        <taxon>Albuginaceae</taxon>
        <taxon>Albugo</taxon>
    </lineage>
</organism>
<dbReference type="FunFam" id="1.10.287.70:FF:000123">
    <property type="entry name" value="Potassium channel KAT3"/>
    <property type="match status" value="1"/>
</dbReference>
<dbReference type="Gene3D" id="1.10.287.70">
    <property type="match status" value="2"/>
</dbReference>
<evidence type="ECO:0000259" key="10">
    <source>
        <dbReference type="PROSITE" id="PS50042"/>
    </source>
</evidence>
<gene>
    <name evidence="11" type="ORF">BN9_120540</name>
</gene>
<evidence type="ECO:0000313" key="11">
    <source>
        <dbReference type="EMBL" id="CCI10927.1"/>
    </source>
</evidence>
<feature type="transmembrane region" description="Helical" evidence="9">
    <location>
        <begin position="934"/>
        <end position="953"/>
    </location>
</feature>
<keyword evidence="4 9" id="KW-1133">Transmembrane helix</keyword>
<evidence type="ECO:0000256" key="2">
    <source>
        <dbReference type="ARBA" id="ARBA00022448"/>
    </source>
</evidence>
<dbReference type="GO" id="GO:0016020">
    <property type="term" value="C:membrane"/>
    <property type="evidence" value="ECO:0007669"/>
    <property type="project" value="UniProtKB-SubCell"/>
</dbReference>
<feature type="domain" description="Cyclic nucleotide-binding" evidence="10">
    <location>
        <begin position="416"/>
        <end position="520"/>
    </location>
</feature>
<feature type="region of interest" description="Disordered" evidence="8">
    <location>
        <begin position="615"/>
        <end position="651"/>
    </location>
</feature>
<feature type="transmembrane region" description="Helical" evidence="9">
    <location>
        <begin position="281"/>
        <end position="301"/>
    </location>
</feature>
<feature type="transmembrane region" description="Helical" evidence="9">
    <location>
        <begin position="237"/>
        <end position="260"/>
    </location>
</feature>
<evidence type="ECO:0000256" key="9">
    <source>
        <dbReference type="SAM" id="Phobius"/>
    </source>
</evidence>
<reference evidence="11 12" key="1">
    <citation type="submission" date="2012-05" db="EMBL/GenBank/DDBJ databases">
        <title>Recombination and specialization in a pathogen metapopulation.</title>
        <authorList>
            <person name="Gardiner A."/>
            <person name="Kemen E."/>
            <person name="Schultz-Larsen T."/>
            <person name="MacLean D."/>
            <person name="Van Oosterhout C."/>
            <person name="Jones J.D.G."/>
        </authorList>
    </citation>
    <scope>NUCLEOTIDE SEQUENCE [LARGE SCALE GENOMIC DNA]</scope>
    <source>
        <strain evidence="11 12">Ac Nc2</strain>
    </source>
</reference>
<dbReference type="EMBL" id="CAIX01000464">
    <property type="protein sequence ID" value="CCI10927.1"/>
    <property type="molecule type" value="Genomic_DNA"/>
</dbReference>
<evidence type="ECO:0000256" key="4">
    <source>
        <dbReference type="ARBA" id="ARBA00022989"/>
    </source>
</evidence>
<comment type="caution">
    <text evidence="11">The sequence shown here is derived from an EMBL/GenBank/DDBJ whole genome shotgun (WGS) entry which is preliminary data.</text>
</comment>
<accession>A0A024FVJ1</accession>
<dbReference type="SMART" id="SM00100">
    <property type="entry name" value="cNMP"/>
    <property type="match status" value="1"/>
</dbReference>
<dbReference type="OrthoDB" id="432483at2759"/>
<dbReference type="STRING" id="65357.A0A024FVJ1"/>
<evidence type="ECO:0000313" key="12">
    <source>
        <dbReference type="Proteomes" id="UP000053237"/>
    </source>
</evidence>
<keyword evidence="6 9" id="KW-0472">Membrane</keyword>
<feature type="compositionally biased region" description="Polar residues" evidence="8">
    <location>
        <begin position="1"/>
        <end position="11"/>
    </location>
</feature>
<dbReference type="SUPFAM" id="SSF81324">
    <property type="entry name" value="Voltage-gated potassium channels"/>
    <property type="match status" value="2"/>
</dbReference>
<dbReference type="Pfam" id="PF00027">
    <property type="entry name" value="cNMP_binding"/>
    <property type="match status" value="1"/>
</dbReference>
<evidence type="ECO:0000256" key="8">
    <source>
        <dbReference type="SAM" id="MobiDB-lite"/>
    </source>
</evidence>
<dbReference type="GO" id="GO:0005249">
    <property type="term" value="F:voltage-gated potassium channel activity"/>
    <property type="evidence" value="ECO:0007669"/>
    <property type="project" value="InterPro"/>
</dbReference>
<sequence length="1296" mass="147205">MTTSNTPQGNISPKEDNPTAGKTKETSYYLKCFRRVSLANGSAAVGSSLWKAVRKNIVSLGLPTSRRRSRKAKAPLLRVDPDSRLKRCWDVIVAICVIYTTFVVPYRICFRQDASGMLVYVESAIDLAFAIDIVLHFFTGVQLQNDEILYELKTIASTYLRGWFFLDLLSTIPIDSISKWSGHSSTNSQALLAAKLVRSLKITRLFKLAHIRKLSAMFQNLEDAVYTNQSILSMIKIGLLMFSVSHLVACIWTFCATIPSDSAKTWVAEFHYNDVKRENPVTLQYLASVYWAIVTMATIGYGDIVAQNNYERLVSIVIMAVGVTLFGYVIGTISSLVSNFDAQASLYDEQMLLVKEYIISRSMPTHLRTRVQEHFEYYYQNRSVFKERRILERLPTTLRNEMIHHSNSKIVAVIAYFRHCHESLISDLVMAMHPFNALKDEYIYTQNEIASHVFFILKGETSILLTSAGARKEILIAKIEVGDHFGELEVFAGKDIRIVSAIVTTYSELTFLSRSAIAKVSDQWPEIRQHFDQAAQENILLYEEKTNLSFNDGFVPNHEADNPAIPATLVMKGTQMTTSVKKHKSVVVPASFNRSKDLSLLPTLPLINSNTSIASSLHNSDEGSDSGQHEDREKVPFSPVPKSAFSNAAKQKPRLKNPFRCRLKSRLSISTKYAPKKRQSEASNMRHLITKIRNSFQARPTRHNLINEQRLLKGAYILHPQATSLIIRQVISGAGILYSIIMVPLRLGFDYDAIGGWYYFELGVDIFFFIDILLSFRTAYFDDERVLIYSSRRIAIRYMKGSFVPDLLSTLPFDQLAGWFLHSTNEKKISFLPTKLLRLTRVARLLKLVRLIRLTRVFGKIREFVQLSPSTERLGKLMLLMTLFSHWNACAFHAAALLSESSHLSNWCVETFFHRNPLPASGSCTENIPMKSRYIAALYWAFTTLTTVGYGDIKPSLYSMYELSLVIFLTVLNAIVFGYILACVITLIKNLNPSEREYRLLMTEMKDYIRNVCINATVCKNIKAHYRYNISSTCLFPEEKLFDQMPPSLRFDAARLVATETLFAIPVITVMEASIKGFVSYILFLLKPIFFRRFERVCQANTAGVEMFFLVEGTCHARNPETHYERNLRNTALIEQYALIAKPKEKYQYKLTVTVSSSKCVLYSLSVQDFQTMADAIPSVSIFLLSQLGAVLFEDDMFTLTSLQQARILELLHRSQAYQTIATRQQARTRLHSLSEVAVAVGKGRRRASEWSPDILPRQLVKISGLSEHTSTDSSRIRSGKKLDQPSKESTETHHE</sequence>
<dbReference type="PANTHER" id="PTHR47823">
    <property type="entry name" value="ION_TRANS DOMAIN-CONTAINING PROTEIN"/>
    <property type="match status" value="1"/>
</dbReference>
<feature type="transmembrane region" description="Helical" evidence="9">
    <location>
        <begin position="1063"/>
        <end position="1086"/>
    </location>
</feature>
<feature type="region of interest" description="Disordered" evidence="8">
    <location>
        <begin position="1266"/>
        <end position="1296"/>
    </location>
</feature>
<feature type="transmembrane region" description="Helical" evidence="9">
    <location>
        <begin position="757"/>
        <end position="776"/>
    </location>
</feature>
<dbReference type="Gene3D" id="1.10.287.630">
    <property type="entry name" value="Helix hairpin bin"/>
    <property type="match status" value="2"/>
</dbReference>
<dbReference type="Gene3D" id="2.60.120.10">
    <property type="entry name" value="Jelly Rolls"/>
    <property type="match status" value="2"/>
</dbReference>
<feature type="transmembrane region" description="Helical" evidence="9">
    <location>
        <begin position="965"/>
        <end position="988"/>
    </location>
</feature>
<dbReference type="InterPro" id="IPR003938">
    <property type="entry name" value="K_chnl_volt-dep_EAG/ELK/ERG"/>
</dbReference>
<keyword evidence="2" id="KW-0813">Transport</keyword>
<keyword evidence="7" id="KW-0407">Ion channel</keyword>
<dbReference type="InterPro" id="IPR018490">
    <property type="entry name" value="cNMP-bd_dom_sf"/>
</dbReference>
<feature type="compositionally biased region" description="Basic and acidic residues" evidence="8">
    <location>
        <begin position="13"/>
        <end position="22"/>
    </location>
</feature>
<feature type="compositionally biased region" description="Basic and acidic residues" evidence="8">
    <location>
        <begin position="1281"/>
        <end position="1296"/>
    </location>
</feature>
<feature type="transmembrane region" description="Helical" evidence="9">
    <location>
        <begin position="91"/>
        <end position="110"/>
    </location>
</feature>
<name>A0A024FVJ1_9STRA</name>
<comment type="subcellular location">
    <subcellularLocation>
        <location evidence="1">Membrane</location>
        <topology evidence="1">Multi-pass membrane protein</topology>
    </subcellularLocation>
</comment>
<dbReference type="SUPFAM" id="SSF51206">
    <property type="entry name" value="cAMP-binding domain-like"/>
    <property type="match status" value="2"/>
</dbReference>
<evidence type="ECO:0000256" key="5">
    <source>
        <dbReference type="ARBA" id="ARBA00023065"/>
    </source>
</evidence>
<protein>
    <recommendedName>
        <fullName evidence="10">Cyclic nucleotide-binding domain-containing protein</fullName>
    </recommendedName>
</protein>
<evidence type="ECO:0000256" key="3">
    <source>
        <dbReference type="ARBA" id="ARBA00022692"/>
    </source>
</evidence>
<dbReference type="InterPro" id="IPR005821">
    <property type="entry name" value="Ion_trans_dom"/>
</dbReference>
<dbReference type="InterPro" id="IPR000595">
    <property type="entry name" value="cNMP-bd_dom"/>
</dbReference>
<keyword evidence="3 9" id="KW-0812">Transmembrane</keyword>
<dbReference type="CDD" id="cd00038">
    <property type="entry name" value="CAP_ED"/>
    <property type="match status" value="1"/>
</dbReference>
<proteinExistence type="predicted"/>
<evidence type="ECO:0000256" key="7">
    <source>
        <dbReference type="ARBA" id="ARBA00023303"/>
    </source>
</evidence>
<evidence type="ECO:0000256" key="1">
    <source>
        <dbReference type="ARBA" id="ARBA00004141"/>
    </source>
</evidence>
<feature type="region of interest" description="Disordered" evidence="8">
    <location>
        <begin position="1"/>
        <end position="22"/>
    </location>
</feature>
<dbReference type="PRINTS" id="PR01463">
    <property type="entry name" value="EAGCHANLFMLY"/>
</dbReference>
<dbReference type="Proteomes" id="UP000053237">
    <property type="component" value="Unassembled WGS sequence"/>
</dbReference>